<evidence type="ECO:0000313" key="5">
    <source>
        <dbReference type="Proteomes" id="UP000515857"/>
    </source>
</evidence>
<keyword evidence="5" id="KW-1185">Reference proteome</keyword>
<keyword evidence="2" id="KW-0472">Membrane</keyword>
<dbReference type="SUPFAM" id="SSF53955">
    <property type="entry name" value="Lysozyme-like"/>
    <property type="match status" value="1"/>
</dbReference>
<dbReference type="InterPro" id="IPR008258">
    <property type="entry name" value="Transglycosylase_SLT_dom_1"/>
</dbReference>
<dbReference type="EMBL" id="MT711978">
    <property type="protein sequence ID" value="QMP84520.1"/>
    <property type="molecule type" value="Genomic_DNA"/>
</dbReference>
<feature type="transmembrane region" description="Helical" evidence="2">
    <location>
        <begin position="12"/>
        <end position="37"/>
    </location>
</feature>
<gene>
    <name evidence="4" type="ORF">HUN43_00052</name>
</gene>
<dbReference type="InterPro" id="IPR023346">
    <property type="entry name" value="Lysozyme-like_dom_sf"/>
</dbReference>
<dbReference type="Proteomes" id="UP000515857">
    <property type="component" value="Segment"/>
</dbReference>
<accession>A0A7G4AWY0</accession>
<protein>
    <submittedName>
        <fullName evidence="4">Lytic transglycosylase</fullName>
    </submittedName>
</protein>
<sequence>MHHPKHRRQREGLSIAAGVTALTSAFSLGLLGGALLVDKAKADEPAPIHDTQPIPTVTATVTVTPTPSPSPTKAKTTAKPKPKTPRELGKAMAAERGWTGAEWVALEDLWTRESGWNPTAQNPTSTAYGIAQFLDSTWKGYGIPKTSDPAKQIEAGLRYIEARYGKPSAALAFWHNRYPHWY</sequence>
<feature type="region of interest" description="Disordered" evidence="1">
    <location>
        <begin position="60"/>
        <end position="87"/>
    </location>
</feature>
<reference evidence="4 5" key="1">
    <citation type="submission" date="2020-07" db="EMBL/GenBank/DDBJ databases">
        <title>Streptomyces phage Genome sequencing and assembly.</title>
        <authorList>
            <person name="Sharma V."/>
            <person name="Hardy A."/>
            <person name="Frunzke J."/>
        </authorList>
    </citation>
    <scope>NUCLEOTIDE SEQUENCE [LARGE SCALE GENOMIC DNA]</scope>
</reference>
<dbReference type="CDD" id="cd00442">
    <property type="entry name" value="Lyz-like"/>
    <property type="match status" value="1"/>
</dbReference>
<evidence type="ECO:0000256" key="1">
    <source>
        <dbReference type="SAM" id="MobiDB-lite"/>
    </source>
</evidence>
<dbReference type="Pfam" id="PF01464">
    <property type="entry name" value="SLT"/>
    <property type="match status" value="1"/>
</dbReference>
<evidence type="ECO:0000259" key="3">
    <source>
        <dbReference type="Pfam" id="PF01464"/>
    </source>
</evidence>
<organism evidence="4 5">
    <name type="scientific">Streptomyces phage Endor1</name>
    <dbReference type="NCBI Taxonomy" id="2740181"/>
    <lineage>
        <taxon>Viruses</taxon>
        <taxon>Duplodnaviria</taxon>
        <taxon>Heunggongvirae</taxon>
        <taxon>Uroviricota</taxon>
        <taxon>Caudoviricetes</taxon>
        <taxon>Arquatrovirinae</taxon>
        <taxon>Camvirus</taxon>
        <taxon>Camvirus endor1</taxon>
    </lineage>
</organism>
<keyword evidence="2" id="KW-0812">Transmembrane</keyword>
<dbReference type="Gene3D" id="1.10.530.10">
    <property type="match status" value="1"/>
</dbReference>
<feature type="compositionally biased region" description="Low complexity" evidence="1">
    <location>
        <begin position="60"/>
        <end position="75"/>
    </location>
</feature>
<keyword evidence="2" id="KW-1133">Transmembrane helix</keyword>
<name>A0A7G4AWY0_9CAUD</name>
<evidence type="ECO:0000256" key="2">
    <source>
        <dbReference type="SAM" id="Phobius"/>
    </source>
</evidence>
<proteinExistence type="predicted"/>
<feature type="domain" description="Transglycosylase SLT" evidence="3">
    <location>
        <begin position="108"/>
        <end position="167"/>
    </location>
</feature>
<evidence type="ECO:0000313" key="4">
    <source>
        <dbReference type="EMBL" id="QMP84520.1"/>
    </source>
</evidence>